<comment type="caution">
    <text evidence="2">The sequence shown here is derived from an EMBL/GenBank/DDBJ whole genome shotgun (WGS) entry which is preliminary data.</text>
</comment>
<reference evidence="2" key="1">
    <citation type="submission" date="2019-08" db="EMBL/GenBank/DDBJ databases">
        <title>The genome of the North American firefly Photinus pyralis.</title>
        <authorList>
            <consortium name="Photinus pyralis genome working group"/>
            <person name="Fallon T.R."/>
            <person name="Sander Lower S.E."/>
            <person name="Weng J.-K."/>
        </authorList>
    </citation>
    <scope>NUCLEOTIDE SEQUENCE</scope>
    <source>
        <strain evidence="2">TRF0915ILg1</strain>
        <tissue evidence="2">Whole body</tissue>
    </source>
</reference>
<keyword evidence="1" id="KW-0472">Membrane</keyword>
<name>A0A8K0CJW5_IGNLU</name>
<proteinExistence type="predicted"/>
<dbReference type="AlphaFoldDB" id="A0A8K0CJW5"/>
<evidence type="ECO:0000313" key="3">
    <source>
        <dbReference type="Proteomes" id="UP000801492"/>
    </source>
</evidence>
<evidence type="ECO:0000256" key="1">
    <source>
        <dbReference type="SAM" id="Phobius"/>
    </source>
</evidence>
<keyword evidence="1" id="KW-1133">Transmembrane helix</keyword>
<sequence>MVCYVVEYTAKKLTYCIIKLLITVYFTAAGVVIVTHIFLMSVKFWSYAFVNKRYRDVYKKKLEKS</sequence>
<organism evidence="2 3">
    <name type="scientific">Ignelater luminosus</name>
    <name type="common">Cucubano</name>
    <name type="synonym">Pyrophorus luminosus</name>
    <dbReference type="NCBI Taxonomy" id="2038154"/>
    <lineage>
        <taxon>Eukaryota</taxon>
        <taxon>Metazoa</taxon>
        <taxon>Ecdysozoa</taxon>
        <taxon>Arthropoda</taxon>
        <taxon>Hexapoda</taxon>
        <taxon>Insecta</taxon>
        <taxon>Pterygota</taxon>
        <taxon>Neoptera</taxon>
        <taxon>Endopterygota</taxon>
        <taxon>Coleoptera</taxon>
        <taxon>Polyphaga</taxon>
        <taxon>Elateriformia</taxon>
        <taxon>Elateroidea</taxon>
        <taxon>Elateridae</taxon>
        <taxon>Agrypninae</taxon>
        <taxon>Pyrophorini</taxon>
        <taxon>Ignelater</taxon>
    </lineage>
</organism>
<dbReference type="Proteomes" id="UP000801492">
    <property type="component" value="Unassembled WGS sequence"/>
</dbReference>
<dbReference type="EMBL" id="VTPC01074227">
    <property type="protein sequence ID" value="KAF2888743.1"/>
    <property type="molecule type" value="Genomic_DNA"/>
</dbReference>
<accession>A0A8K0CJW5</accession>
<gene>
    <name evidence="2" type="ORF">ILUMI_17430</name>
</gene>
<keyword evidence="3" id="KW-1185">Reference proteome</keyword>
<protein>
    <submittedName>
        <fullName evidence="2">Uncharacterized protein</fullName>
    </submittedName>
</protein>
<feature type="non-terminal residue" evidence="2">
    <location>
        <position position="65"/>
    </location>
</feature>
<feature type="transmembrane region" description="Helical" evidence="1">
    <location>
        <begin position="20"/>
        <end position="45"/>
    </location>
</feature>
<evidence type="ECO:0000313" key="2">
    <source>
        <dbReference type="EMBL" id="KAF2888743.1"/>
    </source>
</evidence>
<keyword evidence="1" id="KW-0812">Transmembrane</keyword>